<dbReference type="AlphaFoldDB" id="D1BH26"/>
<dbReference type="KEGG" id="ske:Sked_18200"/>
<dbReference type="RefSeq" id="WP_012866815.1">
    <property type="nucleotide sequence ID" value="NC_013521.1"/>
</dbReference>
<dbReference type="InterPro" id="IPR019692">
    <property type="entry name" value="CFP-6_PH"/>
</dbReference>
<evidence type="ECO:0000313" key="3">
    <source>
        <dbReference type="EMBL" id="ACZ21746.1"/>
    </source>
</evidence>
<feature type="domain" description="Low molecular weight protein antigen 6 PH" evidence="2">
    <location>
        <begin position="71"/>
        <end position="135"/>
    </location>
</feature>
<name>D1BH26_SANKS</name>
<accession>D1BH26</accession>
<gene>
    <name evidence="3" type="ordered locus">Sked_18200</name>
</gene>
<feature type="transmembrane region" description="Helical" evidence="1">
    <location>
        <begin position="16"/>
        <end position="37"/>
    </location>
</feature>
<dbReference type="EMBL" id="CP001819">
    <property type="protein sequence ID" value="ACZ21746.1"/>
    <property type="molecule type" value="Genomic_DNA"/>
</dbReference>
<dbReference type="OrthoDB" id="3824918at2"/>
<sequence length="151" mass="16261">MNDDLYAPFSPRFVRYVAWAAIAVVAVGGLVVAWVAPGTDGRGYAWVDVLGTALLLGAGCAFLWRQASVSARVDTRGVTVRNLLRVKTFDWSEVVAVTFGSGDPWVMLELADGTTWPVMAVQRADGGYAAREAARLASLVVLHGEGHERLR</sequence>
<dbReference type="Pfam" id="PF10756">
    <property type="entry name" value="bPH_6"/>
    <property type="match status" value="1"/>
</dbReference>
<reference evidence="3 4" key="1">
    <citation type="journal article" date="2009" name="Stand. Genomic Sci.">
        <title>Complete genome sequence of Sanguibacter keddieii type strain (ST-74).</title>
        <authorList>
            <person name="Ivanova N."/>
            <person name="Sikorski J."/>
            <person name="Sims D."/>
            <person name="Brettin T."/>
            <person name="Detter J.C."/>
            <person name="Han C."/>
            <person name="Lapidus A."/>
            <person name="Copeland A."/>
            <person name="Glavina Del Rio T."/>
            <person name="Nolan M."/>
            <person name="Chen F."/>
            <person name="Lucas S."/>
            <person name="Tice H."/>
            <person name="Cheng J.F."/>
            <person name="Bruce D."/>
            <person name="Goodwin L."/>
            <person name="Pitluck S."/>
            <person name="Pati A."/>
            <person name="Mavromatis K."/>
            <person name="Chen A."/>
            <person name="Palaniappan K."/>
            <person name="D'haeseleer P."/>
            <person name="Chain P."/>
            <person name="Bristow J."/>
            <person name="Eisen J.A."/>
            <person name="Markowitz V."/>
            <person name="Hugenholtz P."/>
            <person name="Goker M."/>
            <person name="Pukall R."/>
            <person name="Klenk H.P."/>
            <person name="Kyrpides N.C."/>
        </authorList>
    </citation>
    <scope>NUCLEOTIDE SEQUENCE [LARGE SCALE GENOMIC DNA]</scope>
    <source>
        <strain evidence="4">ATCC 51767 / DSM 10542 / NCFB 3025 / ST-74</strain>
    </source>
</reference>
<keyword evidence="1" id="KW-0472">Membrane</keyword>
<proteinExistence type="predicted"/>
<keyword evidence="1" id="KW-1133">Transmembrane helix</keyword>
<organism evidence="3 4">
    <name type="scientific">Sanguibacter keddieii (strain ATCC 51767 / DSM 10542 / NCFB 3025 / ST-74)</name>
    <dbReference type="NCBI Taxonomy" id="446469"/>
    <lineage>
        <taxon>Bacteria</taxon>
        <taxon>Bacillati</taxon>
        <taxon>Actinomycetota</taxon>
        <taxon>Actinomycetes</taxon>
        <taxon>Micrococcales</taxon>
        <taxon>Sanguibacteraceae</taxon>
        <taxon>Sanguibacter</taxon>
    </lineage>
</organism>
<keyword evidence="4" id="KW-1185">Reference proteome</keyword>
<evidence type="ECO:0000313" key="4">
    <source>
        <dbReference type="Proteomes" id="UP000000322"/>
    </source>
</evidence>
<dbReference type="HOGENOM" id="CLU_110740_2_1_11"/>
<dbReference type="STRING" id="446469.Sked_18200"/>
<evidence type="ECO:0000256" key="1">
    <source>
        <dbReference type="SAM" id="Phobius"/>
    </source>
</evidence>
<keyword evidence="1" id="KW-0812">Transmembrane</keyword>
<dbReference type="Proteomes" id="UP000000322">
    <property type="component" value="Chromosome"/>
</dbReference>
<feature type="transmembrane region" description="Helical" evidence="1">
    <location>
        <begin position="43"/>
        <end position="64"/>
    </location>
</feature>
<evidence type="ECO:0000259" key="2">
    <source>
        <dbReference type="Pfam" id="PF10756"/>
    </source>
</evidence>
<protein>
    <recommendedName>
        <fullName evidence="2">Low molecular weight protein antigen 6 PH domain-containing protein</fullName>
    </recommendedName>
</protein>